<dbReference type="Proteomes" id="UP000199473">
    <property type="component" value="Unassembled WGS sequence"/>
</dbReference>
<feature type="region of interest" description="Disordered" evidence="4">
    <location>
        <begin position="152"/>
        <end position="173"/>
    </location>
</feature>
<dbReference type="PANTHER" id="PTHR42756:SF1">
    <property type="entry name" value="TRANSCRIPTIONAL REPRESSOR OF EMRAB OPERON"/>
    <property type="match status" value="1"/>
</dbReference>
<dbReference type="PROSITE" id="PS50995">
    <property type="entry name" value="HTH_MARR_2"/>
    <property type="match status" value="1"/>
</dbReference>
<evidence type="ECO:0000259" key="5">
    <source>
        <dbReference type="PROSITE" id="PS50995"/>
    </source>
</evidence>
<feature type="domain" description="HTH marR-type" evidence="5">
    <location>
        <begin position="18"/>
        <end position="150"/>
    </location>
</feature>
<name>A0A1I3YIE1_9PROT</name>
<keyword evidence="2 6" id="KW-0238">DNA-binding</keyword>
<dbReference type="PANTHER" id="PTHR42756">
    <property type="entry name" value="TRANSCRIPTIONAL REGULATOR, MARR"/>
    <property type="match status" value="1"/>
</dbReference>
<keyword evidence="1" id="KW-0805">Transcription regulation</keyword>
<evidence type="ECO:0000256" key="1">
    <source>
        <dbReference type="ARBA" id="ARBA00023015"/>
    </source>
</evidence>
<evidence type="ECO:0000256" key="2">
    <source>
        <dbReference type="ARBA" id="ARBA00023125"/>
    </source>
</evidence>
<dbReference type="GO" id="GO:0003700">
    <property type="term" value="F:DNA-binding transcription factor activity"/>
    <property type="evidence" value="ECO:0007669"/>
    <property type="project" value="InterPro"/>
</dbReference>
<proteinExistence type="predicted"/>
<dbReference type="AlphaFoldDB" id="A0A1I3YIE1"/>
<dbReference type="STRING" id="1123062.SAMN02745775_1011349"/>
<dbReference type="Pfam" id="PF01047">
    <property type="entry name" value="MarR"/>
    <property type="match status" value="1"/>
</dbReference>
<dbReference type="SUPFAM" id="SSF46785">
    <property type="entry name" value="Winged helix' DNA-binding domain"/>
    <property type="match status" value="1"/>
</dbReference>
<gene>
    <name evidence="6" type="ORF">SAMN02745775_1011349</name>
</gene>
<dbReference type="InterPro" id="IPR036388">
    <property type="entry name" value="WH-like_DNA-bd_sf"/>
</dbReference>
<reference evidence="6 7" key="1">
    <citation type="submission" date="2016-10" db="EMBL/GenBank/DDBJ databases">
        <authorList>
            <person name="de Groot N.N."/>
        </authorList>
    </citation>
    <scope>NUCLEOTIDE SEQUENCE [LARGE SCALE GENOMIC DNA]</scope>
    <source>
        <strain evidence="6 7">DSM 19981</strain>
    </source>
</reference>
<dbReference type="GO" id="GO:0003677">
    <property type="term" value="F:DNA binding"/>
    <property type="evidence" value="ECO:0007669"/>
    <property type="project" value="UniProtKB-KW"/>
</dbReference>
<dbReference type="OrthoDB" id="511972at2"/>
<evidence type="ECO:0000313" key="7">
    <source>
        <dbReference type="Proteomes" id="UP000199473"/>
    </source>
</evidence>
<organism evidence="6 7">
    <name type="scientific">Falsiroseomonas stagni DSM 19981</name>
    <dbReference type="NCBI Taxonomy" id="1123062"/>
    <lineage>
        <taxon>Bacteria</taxon>
        <taxon>Pseudomonadati</taxon>
        <taxon>Pseudomonadota</taxon>
        <taxon>Alphaproteobacteria</taxon>
        <taxon>Acetobacterales</taxon>
        <taxon>Roseomonadaceae</taxon>
        <taxon>Falsiroseomonas</taxon>
    </lineage>
</organism>
<dbReference type="EMBL" id="FOSQ01000001">
    <property type="protein sequence ID" value="SFK31595.1"/>
    <property type="molecule type" value="Genomic_DNA"/>
</dbReference>
<dbReference type="RefSeq" id="WP_092957169.1">
    <property type="nucleotide sequence ID" value="NZ_FOSQ01000001.1"/>
</dbReference>
<dbReference type="Gene3D" id="1.10.10.10">
    <property type="entry name" value="Winged helix-like DNA-binding domain superfamily/Winged helix DNA-binding domain"/>
    <property type="match status" value="1"/>
</dbReference>
<accession>A0A1I3YIE1</accession>
<dbReference type="InterPro" id="IPR036390">
    <property type="entry name" value="WH_DNA-bd_sf"/>
</dbReference>
<dbReference type="InterPro" id="IPR000835">
    <property type="entry name" value="HTH_MarR-typ"/>
</dbReference>
<keyword evidence="7" id="KW-1185">Reference proteome</keyword>
<keyword evidence="3" id="KW-0804">Transcription</keyword>
<dbReference type="SMART" id="SM00347">
    <property type="entry name" value="HTH_MARR"/>
    <property type="match status" value="1"/>
</dbReference>
<evidence type="ECO:0000256" key="4">
    <source>
        <dbReference type="SAM" id="MobiDB-lite"/>
    </source>
</evidence>
<evidence type="ECO:0000256" key="3">
    <source>
        <dbReference type="ARBA" id="ARBA00023163"/>
    </source>
</evidence>
<protein>
    <submittedName>
        <fullName evidence="6">DNA-binding transcriptional regulator, MarR family</fullName>
    </submittedName>
</protein>
<sequence>MTRRAAKDSDRALALPLEHSLGFQVRDLNRAMQRALQIRIQPSGATLGAWYFLRVLWEEDSLTQRELATRIGMQEPTAVIALRGMEEAGWITRDRSQEDRRKVHIRLTPAGRALREVLLPRAREVIGVATQGMSEAEVETLIALLKRAKANLEPPTFSPAPRRVAGPRPPHSD</sequence>
<dbReference type="PRINTS" id="PR00598">
    <property type="entry name" value="HTHMARR"/>
</dbReference>
<evidence type="ECO:0000313" key="6">
    <source>
        <dbReference type="EMBL" id="SFK31595.1"/>
    </source>
</evidence>